<proteinExistence type="predicted"/>
<dbReference type="AlphaFoldDB" id="A0AAX4HXM8"/>
<dbReference type="KEGG" id="cdet:87937459"/>
<gene>
    <name evidence="2" type="ORF">CDEST_00956</name>
</gene>
<feature type="compositionally biased region" description="Basic and acidic residues" evidence="1">
    <location>
        <begin position="44"/>
        <end position="53"/>
    </location>
</feature>
<reference evidence="3" key="1">
    <citation type="journal article" date="2023" name="bioRxiv">
        <title>Complete genome of the Medicago anthracnose fungus, Colletotrichum destructivum, reveals a mini-chromosome-like region within a core chromosome.</title>
        <authorList>
            <person name="Lapalu N."/>
            <person name="Simon A."/>
            <person name="Lu A."/>
            <person name="Plaumann P.-L."/>
            <person name="Amselem J."/>
            <person name="Pigne S."/>
            <person name="Auger A."/>
            <person name="Koch C."/>
            <person name="Dallery J.-F."/>
            <person name="O'Connell R.J."/>
        </authorList>
    </citation>
    <scope>NUCLEOTIDE SEQUENCE [LARGE SCALE GENOMIC DNA]</scope>
    <source>
        <strain evidence="3">CBS 520.97</strain>
    </source>
</reference>
<protein>
    <submittedName>
        <fullName evidence="2">Uncharacterized protein</fullName>
    </submittedName>
</protein>
<evidence type="ECO:0000313" key="3">
    <source>
        <dbReference type="Proteomes" id="UP001322277"/>
    </source>
</evidence>
<feature type="compositionally biased region" description="Low complexity" evidence="1">
    <location>
        <begin position="57"/>
        <end position="68"/>
    </location>
</feature>
<keyword evidence="3" id="KW-1185">Reference proteome</keyword>
<dbReference type="EMBL" id="CP137305">
    <property type="protein sequence ID" value="WQF75942.1"/>
    <property type="molecule type" value="Genomic_DNA"/>
</dbReference>
<dbReference type="RefSeq" id="XP_062773166.1">
    <property type="nucleotide sequence ID" value="XM_062917115.1"/>
</dbReference>
<feature type="compositionally biased region" description="Polar residues" evidence="1">
    <location>
        <begin position="18"/>
        <end position="28"/>
    </location>
</feature>
<organism evidence="2 3">
    <name type="scientific">Colletotrichum destructivum</name>
    <dbReference type="NCBI Taxonomy" id="34406"/>
    <lineage>
        <taxon>Eukaryota</taxon>
        <taxon>Fungi</taxon>
        <taxon>Dikarya</taxon>
        <taxon>Ascomycota</taxon>
        <taxon>Pezizomycotina</taxon>
        <taxon>Sordariomycetes</taxon>
        <taxon>Hypocreomycetidae</taxon>
        <taxon>Glomerellales</taxon>
        <taxon>Glomerellaceae</taxon>
        <taxon>Colletotrichum</taxon>
        <taxon>Colletotrichum destructivum species complex</taxon>
    </lineage>
</organism>
<dbReference type="Proteomes" id="UP001322277">
    <property type="component" value="Chromosome 1"/>
</dbReference>
<evidence type="ECO:0000256" key="1">
    <source>
        <dbReference type="SAM" id="MobiDB-lite"/>
    </source>
</evidence>
<name>A0AAX4HXM8_9PEZI</name>
<sequence length="82" mass="9157">MVATKEAAVSPNPLPANDQENITASKMTTQRRRISQGKRPLWPGEREQTRTEDTGGSIHTSSSVSLSESITKYRRIHGRTYT</sequence>
<evidence type="ECO:0000313" key="2">
    <source>
        <dbReference type="EMBL" id="WQF75942.1"/>
    </source>
</evidence>
<accession>A0AAX4HXM8</accession>
<feature type="region of interest" description="Disordered" evidence="1">
    <location>
        <begin position="1"/>
        <end position="68"/>
    </location>
</feature>
<dbReference type="GeneID" id="87937459"/>